<keyword evidence="6 10" id="KW-0418">Kinase</keyword>
<dbReference type="Gene3D" id="3.40.50.300">
    <property type="entry name" value="P-loop containing nucleotide triphosphate hydrolases"/>
    <property type="match status" value="1"/>
</dbReference>
<evidence type="ECO:0000256" key="3">
    <source>
        <dbReference type="ARBA" id="ARBA00022634"/>
    </source>
</evidence>
<dbReference type="GO" id="GO:0005524">
    <property type="term" value="F:ATP binding"/>
    <property type="evidence" value="ECO:0007669"/>
    <property type="project" value="UniProtKB-KW"/>
</dbReference>
<protein>
    <recommendedName>
        <fullName evidence="2 10">Thymidine kinase</fullName>
        <ecNumber evidence="2 10">2.7.1.21</ecNumber>
    </recommendedName>
</protein>
<feature type="binding site" evidence="9">
    <location>
        <begin position="166"/>
        <end position="169"/>
    </location>
    <ligand>
        <name>substrate</name>
    </ligand>
</feature>
<dbReference type="EC" id="2.7.1.21" evidence="2 10"/>
<organism evidence="12 13">
    <name type="scientific">Candidatus Uhrbacteria bacterium RIFCSPLOWO2_02_FULL_48_18</name>
    <dbReference type="NCBI Taxonomy" id="1802408"/>
    <lineage>
        <taxon>Bacteria</taxon>
        <taxon>Candidatus Uhriibacteriota</taxon>
    </lineage>
</organism>
<sequence length="201" mass="22368">MRSMLAPELIVITGPMCSGKTEELIRYMRQGEHAKLNMLVVKPSVDTRDGQALAIKSRNGHNLVAIDVPNAQAILEHVTPEHLWIGVDEAHFFDIELVAVVMQLVRMGKRVIVSGLDLDYREKPFEVLAQLMALAQEVQKLTAVCSKCRVRHASRSQRLTDDTSRIAVGDKEYEPRCLQCFVPPNGVAHSQHSSSIDTLSS</sequence>
<dbReference type="PIRSF" id="PIRSF035805">
    <property type="entry name" value="TK_cell"/>
    <property type="match status" value="1"/>
</dbReference>
<dbReference type="Proteomes" id="UP000176593">
    <property type="component" value="Unassembled WGS sequence"/>
</dbReference>
<dbReference type="Pfam" id="PF00265">
    <property type="entry name" value="TK"/>
    <property type="match status" value="1"/>
</dbReference>
<dbReference type="SUPFAM" id="SSF57716">
    <property type="entry name" value="Glucocorticoid receptor-like (DNA-binding domain)"/>
    <property type="match status" value="1"/>
</dbReference>
<dbReference type="PANTHER" id="PTHR11441:SF0">
    <property type="entry name" value="THYMIDINE KINASE, CYTOSOLIC"/>
    <property type="match status" value="1"/>
</dbReference>
<dbReference type="GO" id="GO:0046104">
    <property type="term" value="P:thymidine metabolic process"/>
    <property type="evidence" value="ECO:0007669"/>
    <property type="project" value="TreeGrafter"/>
</dbReference>
<comment type="caution">
    <text evidence="12">The sequence shown here is derived from an EMBL/GenBank/DDBJ whole genome shotgun (WGS) entry which is preliminary data.</text>
</comment>
<feature type="active site" description="Proton acceptor" evidence="8">
    <location>
        <position position="89"/>
    </location>
</feature>
<dbReference type="AlphaFoldDB" id="A0A1F7VAR7"/>
<dbReference type="GO" id="GO:0004797">
    <property type="term" value="F:thymidine kinase activity"/>
    <property type="evidence" value="ECO:0007669"/>
    <property type="project" value="UniProtKB-EC"/>
</dbReference>
<dbReference type="EMBL" id="MGEQ01000003">
    <property type="protein sequence ID" value="OGL87127.1"/>
    <property type="molecule type" value="Genomic_DNA"/>
</dbReference>
<comment type="similarity">
    <text evidence="1 11">Belongs to the thymidine kinase family.</text>
</comment>
<dbReference type="GO" id="GO:0005829">
    <property type="term" value="C:cytosol"/>
    <property type="evidence" value="ECO:0007669"/>
    <property type="project" value="TreeGrafter"/>
</dbReference>
<gene>
    <name evidence="12" type="ORF">A3I41_03680</name>
</gene>
<keyword evidence="7 10" id="KW-0067">ATP-binding</keyword>
<evidence type="ECO:0000256" key="11">
    <source>
        <dbReference type="RuleBase" id="RU004165"/>
    </source>
</evidence>
<proteinExistence type="inferred from homology"/>
<dbReference type="Gene3D" id="3.30.60.20">
    <property type="match status" value="1"/>
</dbReference>
<dbReference type="NCBIfam" id="NF003296">
    <property type="entry name" value="PRK04296.1-1"/>
    <property type="match status" value="1"/>
</dbReference>
<feature type="binding site" evidence="9">
    <location>
        <position position="173"/>
    </location>
    <ligand>
        <name>substrate</name>
    </ligand>
</feature>
<evidence type="ECO:0000256" key="7">
    <source>
        <dbReference type="ARBA" id="ARBA00022840"/>
    </source>
</evidence>
<evidence type="ECO:0000256" key="9">
    <source>
        <dbReference type="PIRSR" id="PIRSR035805-2"/>
    </source>
</evidence>
<name>A0A1F7VAR7_9BACT</name>
<evidence type="ECO:0000256" key="10">
    <source>
        <dbReference type="RuleBase" id="RU000544"/>
    </source>
</evidence>
<reference evidence="12 13" key="1">
    <citation type="journal article" date="2016" name="Nat. Commun.">
        <title>Thousands of microbial genomes shed light on interconnected biogeochemical processes in an aquifer system.</title>
        <authorList>
            <person name="Anantharaman K."/>
            <person name="Brown C.T."/>
            <person name="Hug L.A."/>
            <person name="Sharon I."/>
            <person name="Castelle C.J."/>
            <person name="Probst A.J."/>
            <person name="Thomas B.C."/>
            <person name="Singh A."/>
            <person name="Wilkins M.J."/>
            <person name="Karaoz U."/>
            <person name="Brodie E.L."/>
            <person name="Williams K.H."/>
            <person name="Hubbard S.S."/>
            <person name="Banfield J.F."/>
        </authorList>
    </citation>
    <scope>NUCLEOTIDE SEQUENCE [LARGE SCALE GENOMIC DNA]</scope>
</reference>
<keyword evidence="3 10" id="KW-0237">DNA synthesis</keyword>
<dbReference type="SUPFAM" id="SSF52540">
    <property type="entry name" value="P-loop containing nucleoside triphosphate hydrolases"/>
    <property type="match status" value="1"/>
</dbReference>
<comment type="catalytic activity">
    <reaction evidence="10">
        <text>thymidine + ATP = dTMP + ADP + H(+)</text>
        <dbReference type="Rhea" id="RHEA:19129"/>
        <dbReference type="ChEBI" id="CHEBI:15378"/>
        <dbReference type="ChEBI" id="CHEBI:17748"/>
        <dbReference type="ChEBI" id="CHEBI:30616"/>
        <dbReference type="ChEBI" id="CHEBI:63528"/>
        <dbReference type="ChEBI" id="CHEBI:456216"/>
        <dbReference type="EC" id="2.7.1.21"/>
    </reaction>
</comment>
<evidence type="ECO:0000256" key="5">
    <source>
        <dbReference type="ARBA" id="ARBA00022741"/>
    </source>
</evidence>
<accession>A0A1F7VAR7</accession>
<evidence type="ECO:0000256" key="6">
    <source>
        <dbReference type="ARBA" id="ARBA00022777"/>
    </source>
</evidence>
<keyword evidence="4 10" id="KW-0808">Transferase</keyword>
<evidence type="ECO:0000313" key="12">
    <source>
        <dbReference type="EMBL" id="OGL87127.1"/>
    </source>
</evidence>
<evidence type="ECO:0000256" key="1">
    <source>
        <dbReference type="ARBA" id="ARBA00007587"/>
    </source>
</evidence>
<dbReference type="GO" id="GO:0071897">
    <property type="term" value="P:DNA biosynthetic process"/>
    <property type="evidence" value="ECO:0007669"/>
    <property type="project" value="UniProtKB-KW"/>
</dbReference>
<evidence type="ECO:0000256" key="2">
    <source>
        <dbReference type="ARBA" id="ARBA00012118"/>
    </source>
</evidence>
<evidence type="ECO:0000256" key="4">
    <source>
        <dbReference type="ARBA" id="ARBA00022679"/>
    </source>
</evidence>
<evidence type="ECO:0000313" key="13">
    <source>
        <dbReference type="Proteomes" id="UP000176593"/>
    </source>
</evidence>
<dbReference type="InterPro" id="IPR027417">
    <property type="entry name" value="P-loop_NTPase"/>
</dbReference>
<dbReference type="PANTHER" id="PTHR11441">
    <property type="entry name" value="THYMIDINE KINASE"/>
    <property type="match status" value="1"/>
</dbReference>
<keyword evidence="5 10" id="KW-0547">Nucleotide-binding</keyword>
<evidence type="ECO:0000256" key="8">
    <source>
        <dbReference type="PIRSR" id="PIRSR035805-1"/>
    </source>
</evidence>
<dbReference type="InterPro" id="IPR001267">
    <property type="entry name" value="Thymidine_kinase"/>
</dbReference>